<evidence type="ECO:0000313" key="3">
    <source>
        <dbReference type="EMBL" id="OBJ39943.1"/>
    </source>
</evidence>
<organism evidence="3 4">
    <name type="scientific">Mycolicibacterium mucogenicum</name>
    <name type="common">Mycobacterium mucogenicum</name>
    <dbReference type="NCBI Taxonomy" id="56689"/>
    <lineage>
        <taxon>Bacteria</taxon>
        <taxon>Bacillati</taxon>
        <taxon>Actinomycetota</taxon>
        <taxon>Actinomycetes</taxon>
        <taxon>Mycobacteriales</taxon>
        <taxon>Mycobacteriaceae</taxon>
        <taxon>Mycolicibacterium</taxon>
    </lineage>
</organism>
<dbReference type="InterPro" id="IPR036526">
    <property type="entry name" value="C-N_Hydrolase_sf"/>
</dbReference>
<comment type="caution">
    <text evidence="3">The sequence shown here is derived from an EMBL/GenBank/DDBJ whole genome shotgun (WGS) entry which is preliminary data.</text>
</comment>
<proteinExistence type="inferred from homology"/>
<feature type="domain" description="CN hydrolase" evidence="2">
    <location>
        <begin position="8"/>
        <end position="241"/>
    </location>
</feature>
<dbReference type="InterPro" id="IPR044083">
    <property type="entry name" value="RamA-like"/>
</dbReference>
<dbReference type="OrthoDB" id="4008466at2"/>
<gene>
    <name evidence="3" type="ORF">A5630_26575</name>
</gene>
<dbReference type="CDD" id="cd07576">
    <property type="entry name" value="R-amidase_like"/>
    <property type="match status" value="1"/>
</dbReference>
<name>A0A1A3GX35_MYCMU</name>
<dbReference type="SUPFAM" id="SSF56317">
    <property type="entry name" value="Carbon-nitrogen hydrolase"/>
    <property type="match status" value="1"/>
</dbReference>
<dbReference type="RefSeq" id="WP_064982846.1">
    <property type="nucleotide sequence ID" value="NZ_LZLC01000165.1"/>
</dbReference>
<accession>A0A1A3GX35</accession>
<sequence>MSITRSQIRVAGLQSAGSPGDVNANLDELSAAARAAAGSGAQLLVTSELFVTGYDIGDAIRSLARQDLISQVRRIAEVSGIALIVGVPEHESGKLYNSAVFVDHTGRHRATHRKTHLFGELDRRYFTAGEKVVTVVDYLGLRIGMMICYDVEFPENTRMVALNGADFLAVPTAQMEPFEFVADSVIRTRAWENQMYVAYINHAGREGDTVYVGRSSIVAPDATVLDSIVAGSGLIYGDVDATVVAEARRRNPYLSDLRPELNDPLMRRFGDRN</sequence>
<dbReference type="InterPro" id="IPR003010">
    <property type="entry name" value="C-N_Hydrolase"/>
</dbReference>
<dbReference type="Proteomes" id="UP000093898">
    <property type="component" value="Unassembled WGS sequence"/>
</dbReference>
<evidence type="ECO:0000256" key="1">
    <source>
        <dbReference type="ARBA" id="ARBA00010613"/>
    </source>
</evidence>
<reference evidence="3 4" key="1">
    <citation type="submission" date="2016-06" db="EMBL/GenBank/DDBJ databases">
        <authorList>
            <person name="Kjaerup R.B."/>
            <person name="Dalgaard T.S."/>
            <person name="Juul-Madsen H.R."/>
        </authorList>
    </citation>
    <scope>NUCLEOTIDE SEQUENCE [LARGE SCALE GENOMIC DNA]</scope>
    <source>
        <strain evidence="3 4">1127319.6</strain>
    </source>
</reference>
<dbReference type="PROSITE" id="PS01227">
    <property type="entry name" value="UPF0012"/>
    <property type="match status" value="1"/>
</dbReference>
<dbReference type="PANTHER" id="PTHR23088">
    <property type="entry name" value="NITRILASE-RELATED"/>
    <property type="match status" value="1"/>
</dbReference>
<evidence type="ECO:0000259" key="2">
    <source>
        <dbReference type="PROSITE" id="PS50263"/>
    </source>
</evidence>
<comment type="similarity">
    <text evidence="1">Belongs to the carbon-nitrogen hydrolase superfamily. NIT1/NIT2 family.</text>
</comment>
<dbReference type="PANTHER" id="PTHR23088:SF27">
    <property type="entry name" value="DEAMINATED GLUTATHIONE AMIDASE"/>
    <property type="match status" value="1"/>
</dbReference>
<evidence type="ECO:0000313" key="4">
    <source>
        <dbReference type="Proteomes" id="UP000093898"/>
    </source>
</evidence>
<dbReference type="InterPro" id="IPR001110">
    <property type="entry name" value="UPF0012_CS"/>
</dbReference>
<dbReference type="EMBL" id="LZLC01000165">
    <property type="protein sequence ID" value="OBJ39943.1"/>
    <property type="molecule type" value="Genomic_DNA"/>
</dbReference>
<dbReference type="PROSITE" id="PS50263">
    <property type="entry name" value="CN_HYDROLASE"/>
    <property type="match status" value="1"/>
</dbReference>
<protein>
    <submittedName>
        <fullName evidence="3">Nitrilase</fullName>
    </submittedName>
</protein>
<dbReference type="GO" id="GO:0016787">
    <property type="term" value="F:hydrolase activity"/>
    <property type="evidence" value="ECO:0007669"/>
    <property type="project" value="InterPro"/>
</dbReference>
<dbReference type="Pfam" id="PF00795">
    <property type="entry name" value="CN_hydrolase"/>
    <property type="match status" value="1"/>
</dbReference>
<dbReference type="AlphaFoldDB" id="A0A1A3GX35"/>
<dbReference type="Gene3D" id="3.60.110.10">
    <property type="entry name" value="Carbon-nitrogen hydrolase"/>
    <property type="match status" value="1"/>
</dbReference>